<sequence>MAVLDGVLVPARDLGVGVDSVEEGTGEGADDIVLGDELVLVEHGRLDKEGVLLEGGHLLLLLSHHLHPSLLLLILLSLDLDLHLVLLIGSPARFDVDGDFAVLLLLQFLQGGGHLGVEHLDGRLHLPVTGILLDERGPHSGEVDLAVSQLVIAHGSHFHLGLSLLATSDGIDLGEETMGVGLLRLVLLGVLVKRGTTLLLIFRLLVLLSLEVLLVVLIEESLHRGSLHLLLIELLHLSLDHVFLGSLLSLLEGDLQVVFSDEHGRGDSLRSSLPDVSMDVSLNVDLHSGSLFQMGRTDLVHESLEFLHVDRLLLRLDPGARLLGPDLDEGYGAGLDLGDTTGFLGEGEGGLDLELLLPVHLSGHVDGDVHLGGVEKFDSDGGEGIVRVHRSDVSGGKSGTGLETETETIDRLAVLRLDLDLDESLNV</sequence>
<gene>
    <name evidence="1" type="ORF">PMAYCL1PPCAC_19134</name>
</gene>
<keyword evidence="2" id="KW-1185">Reference proteome</keyword>
<proteinExistence type="predicted"/>
<comment type="caution">
    <text evidence="1">The sequence shown here is derived from an EMBL/GenBank/DDBJ whole genome shotgun (WGS) entry which is preliminary data.</text>
</comment>
<name>A0AAN5CRA1_9BILA</name>
<dbReference type="AlphaFoldDB" id="A0AAN5CRA1"/>
<evidence type="ECO:0000313" key="1">
    <source>
        <dbReference type="EMBL" id="GMR48939.1"/>
    </source>
</evidence>
<dbReference type="Proteomes" id="UP001328107">
    <property type="component" value="Unassembled WGS sequence"/>
</dbReference>
<reference evidence="2" key="1">
    <citation type="submission" date="2022-10" db="EMBL/GenBank/DDBJ databases">
        <title>Genome assembly of Pristionchus species.</title>
        <authorList>
            <person name="Yoshida K."/>
            <person name="Sommer R.J."/>
        </authorList>
    </citation>
    <scope>NUCLEOTIDE SEQUENCE [LARGE SCALE GENOMIC DNA]</scope>
    <source>
        <strain evidence="2">RS5460</strain>
    </source>
</reference>
<feature type="non-terminal residue" evidence="1">
    <location>
        <position position="427"/>
    </location>
</feature>
<organism evidence="1 2">
    <name type="scientific">Pristionchus mayeri</name>
    <dbReference type="NCBI Taxonomy" id="1317129"/>
    <lineage>
        <taxon>Eukaryota</taxon>
        <taxon>Metazoa</taxon>
        <taxon>Ecdysozoa</taxon>
        <taxon>Nematoda</taxon>
        <taxon>Chromadorea</taxon>
        <taxon>Rhabditida</taxon>
        <taxon>Rhabditina</taxon>
        <taxon>Diplogasteromorpha</taxon>
        <taxon>Diplogasteroidea</taxon>
        <taxon>Neodiplogasteridae</taxon>
        <taxon>Pristionchus</taxon>
    </lineage>
</organism>
<dbReference type="EMBL" id="BTRK01000004">
    <property type="protein sequence ID" value="GMR48939.1"/>
    <property type="molecule type" value="Genomic_DNA"/>
</dbReference>
<evidence type="ECO:0000313" key="2">
    <source>
        <dbReference type="Proteomes" id="UP001328107"/>
    </source>
</evidence>
<accession>A0AAN5CRA1</accession>
<protein>
    <submittedName>
        <fullName evidence="1">Uncharacterized protein</fullName>
    </submittedName>
</protein>